<dbReference type="EMBL" id="JAUUTY010000004">
    <property type="protein sequence ID" value="KAK1651390.1"/>
    <property type="molecule type" value="Genomic_DNA"/>
</dbReference>
<proteinExistence type="predicted"/>
<organism evidence="2 3">
    <name type="scientific">Lolium multiflorum</name>
    <name type="common">Italian ryegrass</name>
    <name type="synonym">Lolium perenne subsp. multiflorum</name>
    <dbReference type="NCBI Taxonomy" id="4521"/>
    <lineage>
        <taxon>Eukaryota</taxon>
        <taxon>Viridiplantae</taxon>
        <taxon>Streptophyta</taxon>
        <taxon>Embryophyta</taxon>
        <taxon>Tracheophyta</taxon>
        <taxon>Spermatophyta</taxon>
        <taxon>Magnoliopsida</taxon>
        <taxon>Liliopsida</taxon>
        <taxon>Poales</taxon>
        <taxon>Poaceae</taxon>
        <taxon>BOP clade</taxon>
        <taxon>Pooideae</taxon>
        <taxon>Poodae</taxon>
        <taxon>Poeae</taxon>
        <taxon>Poeae Chloroplast Group 2 (Poeae type)</taxon>
        <taxon>Loliodinae</taxon>
        <taxon>Loliinae</taxon>
        <taxon>Lolium</taxon>
    </lineage>
</organism>
<dbReference type="Gene3D" id="2.40.37.10">
    <property type="entry name" value="Lyase, Ornithine Decarboxylase, Chain A, domain 1"/>
    <property type="match status" value="1"/>
</dbReference>
<keyword evidence="3" id="KW-1185">Reference proteome</keyword>
<dbReference type="Proteomes" id="UP001231189">
    <property type="component" value="Unassembled WGS sequence"/>
</dbReference>
<comment type="caution">
    <text evidence="2">The sequence shown here is derived from an EMBL/GenBank/DDBJ whole genome shotgun (WGS) entry which is preliminary data.</text>
</comment>
<dbReference type="InterPro" id="IPR009006">
    <property type="entry name" value="Ala_racemase/Decarboxylase_C"/>
</dbReference>
<protein>
    <recommendedName>
        <fullName evidence="1">Orn/DAP/Arg decarboxylase 2 C-terminal domain-containing protein</fullName>
    </recommendedName>
</protein>
<name>A0AAD8SI46_LOLMU</name>
<dbReference type="SUPFAM" id="SSF50621">
    <property type="entry name" value="Alanine racemase C-terminal domain-like"/>
    <property type="match status" value="1"/>
</dbReference>
<reference evidence="2" key="1">
    <citation type="submission" date="2023-07" db="EMBL/GenBank/DDBJ databases">
        <title>A chromosome-level genome assembly of Lolium multiflorum.</title>
        <authorList>
            <person name="Chen Y."/>
            <person name="Copetti D."/>
            <person name="Kolliker R."/>
            <person name="Studer B."/>
        </authorList>
    </citation>
    <scope>NUCLEOTIDE SEQUENCE</scope>
    <source>
        <strain evidence="2">02402/16</strain>
        <tissue evidence="2">Leaf</tissue>
    </source>
</reference>
<evidence type="ECO:0000313" key="2">
    <source>
        <dbReference type="EMBL" id="KAK1651390.1"/>
    </source>
</evidence>
<accession>A0AAD8SI46</accession>
<feature type="domain" description="Orn/DAP/Arg decarboxylase 2 C-terminal" evidence="1">
    <location>
        <begin position="77"/>
        <end position="125"/>
    </location>
</feature>
<gene>
    <name evidence="2" type="ORF">QYE76_069195</name>
</gene>
<dbReference type="AlphaFoldDB" id="A0AAD8SI46"/>
<evidence type="ECO:0000259" key="1">
    <source>
        <dbReference type="Pfam" id="PF00278"/>
    </source>
</evidence>
<dbReference type="Pfam" id="PF00278">
    <property type="entry name" value="Orn_DAP_Arg_deC"/>
    <property type="match status" value="1"/>
</dbReference>
<sequence>MCTAAPSTQRAGCSTRLSLSACRPCAWSTSAAGFMAGPAFDDAAAVINEALDRGRTWPRRHSRWRRASSGSTCGEVRDYWIDDGFYGTLSCIHIGHYVPHTRPHCASCAGEKTYTSAVFGPTCDRLPQHGGDQRRRLPRARLRSDEEQRKIQFRPAR</sequence>
<evidence type="ECO:0000313" key="3">
    <source>
        <dbReference type="Proteomes" id="UP001231189"/>
    </source>
</evidence>
<dbReference type="InterPro" id="IPR022643">
    <property type="entry name" value="De-COase2_C"/>
</dbReference>
<dbReference type="GO" id="GO:0003824">
    <property type="term" value="F:catalytic activity"/>
    <property type="evidence" value="ECO:0007669"/>
    <property type="project" value="InterPro"/>
</dbReference>